<dbReference type="Gene3D" id="3.40.50.11550">
    <property type="match status" value="1"/>
</dbReference>
<feature type="domain" description="Haem-binding uptake Tiki superfamily ChaN" evidence="2">
    <location>
        <begin position="51"/>
        <end position="245"/>
    </location>
</feature>
<keyword evidence="1" id="KW-0732">Signal</keyword>
<dbReference type="InterPro" id="IPR016773">
    <property type="entry name" value="Fe3_uptake_reg_CjrA_prd"/>
</dbReference>
<evidence type="ECO:0000313" key="3">
    <source>
        <dbReference type="EMBL" id="VVN90523.1"/>
    </source>
</evidence>
<dbReference type="Gene3D" id="1.10.8.760">
    <property type="entry name" value="Haem-binding uptake, Tiki superfamily, ChaN, domain 2"/>
    <property type="match status" value="1"/>
</dbReference>
<reference evidence="3 4" key="1">
    <citation type="submission" date="2019-09" db="EMBL/GenBank/DDBJ databases">
        <authorList>
            <person name="Chandra G."/>
            <person name="Truman W A."/>
        </authorList>
    </citation>
    <scope>NUCLEOTIDE SEQUENCE [LARGE SCALE GENOMIC DNA]</scope>
    <source>
        <strain evidence="3">PS723</strain>
    </source>
</reference>
<dbReference type="SUPFAM" id="SSF159501">
    <property type="entry name" value="EreA/ChaN-like"/>
    <property type="match status" value="1"/>
</dbReference>
<evidence type="ECO:0000256" key="1">
    <source>
        <dbReference type="SAM" id="SignalP"/>
    </source>
</evidence>
<dbReference type="Proteomes" id="UP000379480">
    <property type="component" value="Unassembled WGS sequence"/>
</dbReference>
<organism evidence="3 4">
    <name type="scientific">Pseudomonas fluorescens</name>
    <dbReference type="NCBI Taxonomy" id="294"/>
    <lineage>
        <taxon>Bacteria</taxon>
        <taxon>Pseudomonadati</taxon>
        <taxon>Pseudomonadota</taxon>
        <taxon>Gammaproteobacteria</taxon>
        <taxon>Pseudomonadales</taxon>
        <taxon>Pseudomonadaceae</taxon>
        <taxon>Pseudomonas</taxon>
    </lineage>
</organism>
<feature type="chain" id="PRO_5022842896" description="Haem-binding uptake Tiki superfamily ChaN domain-containing protein" evidence="1">
    <location>
        <begin position="19"/>
        <end position="291"/>
    </location>
</feature>
<sequence precursor="true">MRAILLLALILLSACQTARVSPIEPATSSSKERAGMIRDLRNGQSLTADELVARLAKAPRVIVGEQHDNPDHHRLQLKLLQALSERRGQGSLLLEMLTPDQQPSVDQVRIQQKITGWPDDLPEALAWQSGWDWKLYGPIVRFTLAQPYPLLAANLDSAEIRKIYTQAPALSGARSNSDSVRLELLEQIRESHCDLLPESQMPAMLAVQQQRDRRMAERLLAAPAPSLLFVGAYHARKDVGVPVHLLDLGAADGTLVLMLAEQGAEVAPEVADYVWYTAARPEQDYCAEMRK</sequence>
<dbReference type="PROSITE" id="PS51257">
    <property type="entry name" value="PROKAR_LIPOPROTEIN"/>
    <property type="match status" value="1"/>
</dbReference>
<dbReference type="AlphaFoldDB" id="A0A5E7C2K9"/>
<dbReference type="CDD" id="cd14727">
    <property type="entry name" value="ChanN-like"/>
    <property type="match status" value="1"/>
</dbReference>
<dbReference type="Pfam" id="PF04187">
    <property type="entry name" value="Cofac_haem_bdg"/>
    <property type="match status" value="1"/>
</dbReference>
<dbReference type="OrthoDB" id="9795827at2"/>
<dbReference type="InterPro" id="IPR007314">
    <property type="entry name" value="Cofac_haem-bd_dom"/>
</dbReference>
<feature type="signal peptide" evidence="1">
    <location>
        <begin position="1"/>
        <end position="18"/>
    </location>
</feature>
<name>A0A5E7C2K9_PSEFL</name>
<proteinExistence type="predicted"/>
<dbReference type="RefSeq" id="WP_150803345.1">
    <property type="nucleotide sequence ID" value="NZ_CABVHY010000007.1"/>
</dbReference>
<evidence type="ECO:0000259" key="2">
    <source>
        <dbReference type="Pfam" id="PF04187"/>
    </source>
</evidence>
<protein>
    <recommendedName>
        <fullName evidence="2">Haem-binding uptake Tiki superfamily ChaN domain-containing protein</fullName>
    </recommendedName>
</protein>
<gene>
    <name evidence="3" type="ORF">PS723_01836</name>
</gene>
<dbReference type="EMBL" id="CABVHY010000007">
    <property type="protein sequence ID" value="VVN90523.1"/>
    <property type="molecule type" value="Genomic_DNA"/>
</dbReference>
<accession>A0A5E7C2K9</accession>
<evidence type="ECO:0000313" key="4">
    <source>
        <dbReference type="Proteomes" id="UP000379480"/>
    </source>
</evidence>
<dbReference type="PIRSF" id="PIRSF020419">
    <property type="entry name" value="Fe_uptake_reg_CjrA_prd"/>
    <property type="match status" value="1"/>
</dbReference>